<evidence type="ECO:0000259" key="2">
    <source>
        <dbReference type="Pfam" id="PF13116"/>
    </source>
</evidence>
<dbReference type="PANTHER" id="PTHR38690:SF1">
    <property type="entry name" value="PROTEASE"/>
    <property type="match status" value="1"/>
</dbReference>
<evidence type="ECO:0000256" key="1">
    <source>
        <dbReference type="SAM" id="MobiDB-lite"/>
    </source>
</evidence>
<feature type="region of interest" description="Disordered" evidence="1">
    <location>
        <begin position="1262"/>
        <end position="1285"/>
    </location>
</feature>
<feature type="compositionally biased region" description="Low complexity" evidence="1">
    <location>
        <begin position="1263"/>
        <end position="1285"/>
    </location>
</feature>
<dbReference type="EMBL" id="RYYV01000001">
    <property type="protein sequence ID" value="RUL80095.1"/>
    <property type="molecule type" value="Genomic_DNA"/>
</dbReference>
<gene>
    <name evidence="3" type="ORF">EKH80_02585</name>
</gene>
<reference evidence="3 4" key="1">
    <citation type="submission" date="2018-12" db="EMBL/GenBank/DDBJ databases">
        <title>Dyella dinghuensis sp. nov. DHOA06 and Dyella choica sp. nov. 4M-K27, isolated from forest soil.</title>
        <authorList>
            <person name="Qiu L.-H."/>
            <person name="Gao Z.-H."/>
        </authorList>
    </citation>
    <scope>NUCLEOTIDE SEQUENCE [LARGE SCALE GENOMIC DNA]</scope>
    <source>
        <strain evidence="3 4">4M-K27</strain>
    </source>
</reference>
<comment type="caution">
    <text evidence="3">The sequence shown here is derived from an EMBL/GenBank/DDBJ whole genome shotgun (WGS) entry which is preliminary data.</text>
</comment>
<sequence length="1285" mass="137361">MSMQFQAWTHRITRALGWSVGVVLIALALTAALAQVLLPLLAKHPQWVAQELGERLQLPVGFAVLEGRWEPSGPRFVMHDVTFGPGEASSTPLHVPEVDLKLDFGGWLLPSRHLLNLQARDLELNITRDPDGRWHVNGLGKAGSTERQNISFGRLSIELWLDNLRVNIDDQVINERYTLLADQLRLTHQGSHIRVGARVHRIGATGVLSAAGWFRDDGANGKFWMTTQNADLHGLLAGFDMGGYAIDSGRGDIAVWMDWREKQIVRDLFQLNLRDLVVTSPTGVKVNVTQLDGLAELSRHDSGYTARWTDQDGGALRVDVDGFGTPQSEIRAVASKLQLAPLMPWIGLKPGLAPGLAQWLGAGQPHGEIERAVFHWSAATGLNNLDAAFGNLGIAAVGKLPGLDSLQGEVRGDAEAVSLELPTQTTTINLPHTFRKPFVMSQLGGSVAAWRDEDAVHIGIANMDFEGEGYGGNAQGEIDLPSAGGRPILDVYLALTHADMAAAKLFWPIDSLNPHALEWLDQAFVSGRIDDAAVLVRGSLANWPFHHNEGRFEARADISDLTLSYGKSWPVAEHVQAVANFIDAGMLVEATGESLGAKVNRAVAVIPELAHTTLDLNLNGAGNASDLINFVSNSPIGNKHADVLAKLKLGGTGTFDFHLSLPMKDMHDFLLDGTAQFKDVDLNAPDWKLELDKLNGPATFDAHGFHAGTLAGSFHGEPTQVNLAIAHATGDPNVVLAARLDGNYTVPELLQDYPQLKWLGDLADGRSQFSIGYQLAHGDDGVTDVQTLSIDSPLSGVALNFPIPLSKLADSTLPLHVTLGVPTAGTQVQVALGSVARGRLRLANGEASPLAATFAFGAQMPDANTLPAKGMRIRGDAPELDVTGWIKQSIAGNSGGNGMSLETIDVNTEHAEVFGRDFANMHVTAEPKADTLELDVDSSAAAGHFSVPTVDLNKRGITARLQRMYWPKQPTLAKKPGEAPPPATDPANTGIDPRSMPPLHFWVHDLRLDEAKLGEARLETWPTSDGMHIDQLSTQSRSVQISGSGDWNGTPTHSNTRLRVDFAANNLGDMLTAFGYAGIFDGGKTQSQLNATWPGGPWAFELGNMEGTLGVNVSNGNIPKASPGVGRLFGLASIAELPRRLSFDFNDVFGKGFGFDSIKGDFKLSNGNAYTDNLKVHGPAAEITVKGRTGLRNRDYDQQMVVVPHIGSSLPVVGAVVAGPIGAAAGLAVQTVLGRGLNHVVNQRFHITGSWDKPVFTSVDAGSSAQTAPANSSSTPAPASTTGHP</sequence>
<name>A0A432MBG7_9GAMM</name>
<dbReference type="Pfam" id="PF13116">
    <property type="entry name" value="YhdP"/>
    <property type="match status" value="1"/>
</dbReference>
<evidence type="ECO:0000313" key="4">
    <source>
        <dbReference type="Proteomes" id="UP000274358"/>
    </source>
</evidence>
<dbReference type="OrthoDB" id="9762238at2"/>
<accession>A0A432MBG7</accession>
<dbReference type="InterPro" id="IPR025263">
    <property type="entry name" value="YhdP_central"/>
</dbReference>
<dbReference type="Proteomes" id="UP000274358">
    <property type="component" value="Unassembled WGS sequence"/>
</dbReference>
<feature type="region of interest" description="Disordered" evidence="1">
    <location>
        <begin position="971"/>
        <end position="992"/>
    </location>
</feature>
<dbReference type="InterPro" id="IPR011836">
    <property type="entry name" value="YhdP"/>
</dbReference>
<evidence type="ECO:0000313" key="3">
    <source>
        <dbReference type="EMBL" id="RUL80095.1"/>
    </source>
</evidence>
<feature type="domain" description="YhdP central" evidence="2">
    <location>
        <begin position="3"/>
        <end position="1255"/>
    </location>
</feature>
<organism evidence="3 4">
    <name type="scientific">Dyella choica</name>
    <dbReference type="NCBI Taxonomy" id="1927959"/>
    <lineage>
        <taxon>Bacteria</taxon>
        <taxon>Pseudomonadati</taxon>
        <taxon>Pseudomonadota</taxon>
        <taxon>Gammaproteobacteria</taxon>
        <taxon>Lysobacterales</taxon>
        <taxon>Rhodanobacteraceae</taxon>
        <taxon>Dyella</taxon>
    </lineage>
</organism>
<protein>
    <submittedName>
        <fullName evidence="3">TIGR02099 family protein</fullName>
    </submittedName>
</protein>
<keyword evidence="4" id="KW-1185">Reference proteome</keyword>
<dbReference type="PANTHER" id="PTHR38690">
    <property type="entry name" value="PROTEASE-RELATED"/>
    <property type="match status" value="1"/>
</dbReference>
<dbReference type="NCBIfam" id="TIGR02099">
    <property type="entry name" value="YhdP family protein"/>
    <property type="match status" value="1"/>
</dbReference>
<proteinExistence type="predicted"/>